<dbReference type="RefSeq" id="WP_091094760.1">
    <property type="nucleotide sequence ID" value="NZ_FMHZ01000002.1"/>
</dbReference>
<dbReference type="Proteomes" id="UP000199001">
    <property type="component" value="Unassembled WGS sequence"/>
</dbReference>
<dbReference type="AlphaFoldDB" id="A0A1C6TS60"/>
<organism evidence="1 2">
    <name type="scientific">Micromonospora citrea</name>
    <dbReference type="NCBI Taxonomy" id="47855"/>
    <lineage>
        <taxon>Bacteria</taxon>
        <taxon>Bacillati</taxon>
        <taxon>Actinomycetota</taxon>
        <taxon>Actinomycetes</taxon>
        <taxon>Micromonosporales</taxon>
        <taxon>Micromonosporaceae</taxon>
        <taxon>Micromonospora</taxon>
    </lineage>
</organism>
<protein>
    <recommendedName>
        <fullName evidence="3">PH domain-containing protein</fullName>
    </recommendedName>
</protein>
<name>A0A1C6TS60_9ACTN</name>
<evidence type="ECO:0000313" key="2">
    <source>
        <dbReference type="Proteomes" id="UP000199001"/>
    </source>
</evidence>
<accession>A0A1C6TS60</accession>
<dbReference type="OrthoDB" id="3385216at2"/>
<evidence type="ECO:0000313" key="1">
    <source>
        <dbReference type="EMBL" id="SCL44620.1"/>
    </source>
</evidence>
<keyword evidence="2" id="KW-1185">Reference proteome</keyword>
<evidence type="ECO:0008006" key="3">
    <source>
        <dbReference type="Google" id="ProtNLM"/>
    </source>
</evidence>
<sequence length="153" mass="17178">MPTWDRAYQSGQDDLYNLRYVVAGGMSVAGLLPFCGLAVGEVPWTAAPAVGAFVLMWQVVLWRVTLVGVFVSDHGIKIRLVHRTRVVPWSQVSRAWAGRAANYDAWQIWVSTRDPERDLETPIWREGSPLHRNRIVLSPEEFAAALATLNPPR</sequence>
<gene>
    <name evidence="1" type="ORF">GA0070606_0374</name>
</gene>
<proteinExistence type="predicted"/>
<dbReference type="EMBL" id="FMHZ01000002">
    <property type="protein sequence ID" value="SCL44620.1"/>
    <property type="molecule type" value="Genomic_DNA"/>
</dbReference>
<reference evidence="2" key="1">
    <citation type="submission" date="2016-06" db="EMBL/GenBank/DDBJ databases">
        <authorList>
            <person name="Varghese N."/>
            <person name="Submissions Spin"/>
        </authorList>
    </citation>
    <scope>NUCLEOTIDE SEQUENCE [LARGE SCALE GENOMIC DNA]</scope>
    <source>
        <strain evidence="2">DSM 43903</strain>
    </source>
</reference>